<evidence type="ECO:0000313" key="3">
    <source>
        <dbReference type="Proteomes" id="UP000008672"/>
    </source>
</evidence>
<dbReference type="PANTHER" id="PTHR10070:SF2">
    <property type="entry name" value="IMMUNOGLOBULIN J CHAIN"/>
    <property type="match status" value="1"/>
</dbReference>
<dbReference type="GeneID" id="102353408"/>
<dbReference type="PANTHER" id="PTHR10070">
    <property type="entry name" value="IMMUNOGLOBULIN J CHAIN"/>
    <property type="match status" value="1"/>
</dbReference>
<sequence length="144" mass="15967">MKSAMLFGVMLAVFLGTAFGTGKPEQAVSMVSKCKCMKMTSQYVPSKENPGEIVLEKNIQILVPLRTNKNIFDPSSPLRTTFIYRYSDIWRQPEAKELQQDSPAGYKSTSAAGYSAAGYYQKKAVCPASDACYNLDTDRNLTQQ</sequence>
<dbReference type="FunCoup" id="M3XLM3">
    <property type="interactions" value="165"/>
</dbReference>
<dbReference type="Pfam" id="PF15097">
    <property type="entry name" value="Ig_J_chain"/>
    <property type="match status" value="1"/>
</dbReference>
<proteinExistence type="predicted"/>
<dbReference type="STRING" id="7897.ENSLACP00000023629"/>
<keyword evidence="3" id="KW-1185">Reference proteome</keyword>
<dbReference type="InterPro" id="IPR024110">
    <property type="entry name" value="Ig_J"/>
</dbReference>
<dbReference type="GeneTree" id="ENSGT00390000012791"/>
<dbReference type="AlphaFoldDB" id="M3XLM3"/>
<dbReference type="InParanoid" id="M3XLM3"/>
<dbReference type="KEGG" id="lcm:102353408"/>
<dbReference type="HOGENOM" id="CLU_1651635_0_0_1"/>
<dbReference type="Proteomes" id="UP000008672">
    <property type="component" value="Unassembled WGS sequence"/>
</dbReference>
<feature type="signal peptide" evidence="1">
    <location>
        <begin position="1"/>
        <end position="20"/>
    </location>
</feature>
<feature type="chain" id="PRO_5004043483" evidence="1">
    <location>
        <begin position="21"/>
        <end position="144"/>
    </location>
</feature>
<gene>
    <name evidence="2" type="primary">JCHAIN</name>
</gene>
<reference evidence="2" key="2">
    <citation type="submission" date="2025-08" db="UniProtKB">
        <authorList>
            <consortium name="Ensembl"/>
        </authorList>
    </citation>
    <scope>IDENTIFICATION</scope>
</reference>
<dbReference type="OrthoDB" id="9936784at2759"/>
<accession>M3XLM3</accession>
<name>M3XLM3_LATCH</name>
<reference evidence="2" key="3">
    <citation type="submission" date="2025-09" db="UniProtKB">
        <authorList>
            <consortium name="Ensembl"/>
        </authorList>
    </citation>
    <scope>IDENTIFICATION</scope>
</reference>
<dbReference type="EMBL" id="AFYH01144392">
    <property type="status" value="NOT_ANNOTATED_CDS"/>
    <property type="molecule type" value="Genomic_DNA"/>
</dbReference>
<organism evidence="2 3">
    <name type="scientific">Latimeria chalumnae</name>
    <name type="common">Coelacanth</name>
    <dbReference type="NCBI Taxonomy" id="7897"/>
    <lineage>
        <taxon>Eukaryota</taxon>
        <taxon>Metazoa</taxon>
        <taxon>Chordata</taxon>
        <taxon>Craniata</taxon>
        <taxon>Vertebrata</taxon>
        <taxon>Euteleostomi</taxon>
        <taxon>Coelacanthiformes</taxon>
        <taxon>Coelacanthidae</taxon>
        <taxon>Latimeria</taxon>
    </lineage>
</organism>
<evidence type="ECO:0000256" key="1">
    <source>
        <dbReference type="SAM" id="SignalP"/>
    </source>
</evidence>
<dbReference type="eggNOG" id="ENOG502RZF4">
    <property type="taxonomic scope" value="Eukaryota"/>
</dbReference>
<keyword evidence="1" id="KW-0732">Signal</keyword>
<dbReference type="EMBL" id="AFYH01144393">
    <property type="status" value="NOT_ANNOTATED_CDS"/>
    <property type="molecule type" value="Genomic_DNA"/>
</dbReference>
<reference evidence="3" key="1">
    <citation type="submission" date="2011-08" db="EMBL/GenBank/DDBJ databases">
        <title>The draft genome of Latimeria chalumnae.</title>
        <authorList>
            <person name="Di Palma F."/>
            <person name="Alfoldi J."/>
            <person name="Johnson J."/>
            <person name="Berlin A."/>
            <person name="Gnerre S."/>
            <person name="Jaffe D."/>
            <person name="MacCallum I."/>
            <person name="Young S."/>
            <person name="Walker B.J."/>
            <person name="Lander E."/>
            <person name="Lindblad-Toh K."/>
        </authorList>
    </citation>
    <scope>NUCLEOTIDE SEQUENCE [LARGE SCALE GENOMIC DNA]</scope>
    <source>
        <strain evidence="3">Wild caught</strain>
    </source>
</reference>
<evidence type="ECO:0000313" key="2">
    <source>
        <dbReference type="Ensembl" id="ENSLACP00000023629.1"/>
    </source>
</evidence>
<protein>
    <submittedName>
        <fullName evidence="2">Joining chain of multimeric IgA and IgM</fullName>
    </submittedName>
</protein>
<dbReference type="Ensembl" id="ENSLACT00000025524.1">
    <property type="protein sequence ID" value="ENSLACP00000023629.1"/>
    <property type="gene ID" value="ENSLACG00000022257.1"/>
</dbReference>